<dbReference type="HOGENOM" id="CLU_112091_0_0_1"/>
<gene>
    <name evidence="4" type="ORF">EPUS_04991</name>
</gene>
<dbReference type="PANTHER" id="PTHR37019">
    <property type="entry name" value="CHROMOSOME 1, WHOLE GENOME SHOTGUN SEQUENCE"/>
    <property type="match status" value="1"/>
</dbReference>
<keyword evidence="5" id="KW-1185">Reference proteome</keyword>
<dbReference type="EMBL" id="KE721116">
    <property type="protein sequence ID" value="ERF72073.1"/>
    <property type="molecule type" value="Genomic_DNA"/>
</dbReference>
<evidence type="ECO:0000256" key="1">
    <source>
        <dbReference type="SAM" id="MobiDB-lite"/>
    </source>
</evidence>
<feature type="domain" description="DUF7704" evidence="3">
    <location>
        <begin position="4"/>
        <end position="141"/>
    </location>
</feature>
<feature type="transmembrane region" description="Helical" evidence="2">
    <location>
        <begin position="12"/>
        <end position="29"/>
    </location>
</feature>
<feature type="transmembrane region" description="Helical" evidence="2">
    <location>
        <begin position="123"/>
        <end position="143"/>
    </location>
</feature>
<reference evidence="5" key="1">
    <citation type="journal article" date="2014" name="BMC Genomics">
        <title>Genome characteristics reveal the impact of lichenization on lichen-forming fungus Endocarpon pusillum Hedwig (Verrucariales, Ascomycota).</title>
        <authorList>
            <person name="Wang Y.-Y."/>
            <person name="Liu B."/>
            <person name="Zhang X.-Y."/>
            <person name="Zhou Q.-M."/>
            <person name="Zhang T."/>
            <person name="Li H."/>
            <person name="Yu Y.-F."/>
            <person name="Zhang X.-L."/>
            <person name="Hao X.-Y."/>
            <person name="Wang M."/>
            <person name="Wang L."/>
            <person name="Wei J.-C."/>
        </authorList>
    </citation>
    <scope>NUCLEOTIDE SEQUENCE [LARGE SCALE GENOMIC DNA]</scope>
    <source>
        <strain evidence="5">Z07020 / HMAS-L-300199</strain>
    </source>
</reference>
<dbReference type="RefSeq" id="XP_007802300.1">
    <property type="nucleotide sequence ID" value="XM_007804109.1"/>
</dbReference>
<feature type="transmembrane region" description="Helical" evidence="2">
    <location>
        <begin position="87"/>
        <end position="111"/>
    </location>
</feature>
<feature type="compositionally biased region" description="Basic residues" evidence="1">
    <location>
        <begin position="182"/>
        <end position="192"/>
    </location>
</feature>
<dbReference type="PANTHER" id="PTHR37019:SF1">
    <property type="entry name" value="EXPERA DOMAIN-CONTAINING PROTEIN"/>
    <property type="match status" value="1"/>
</dbReference>
<dbReference type="Proteomes" id="UP000019373">
    <property type="component" value="Unassembled WGS sequence"/>
</dbReference>
<keyword evidence="2" id="KW-1133">Transmembrane helix</keyword>
<evidence type="ECO:0000259" key="3">
    <source>
        <dbReference type="Pfam" id="PF24803"/>
    </source>
</evidence>
<sequence length="192" mass="21414">MVDIPIPYQAFFLWIEPAATLVGAFYAWSMPETYLQLTDKGSTPGLLGLPTATHIALRQLGNLYLAFALSEALVLRSTADLRVWRHFLLVLLIADFGHLYTCLPLGTGVYYDVLKWNAIDWGNLGFVYCGASIRISFLAGVGLDSKKSKLRSRSRSKKTIDARPDVNDTIVVDPPKEEPKTPKSKRGRKKKT</sequence>
<feature type="region of interest" description="Disordered" evidence="1">
    <location>
        <begin position="152"/>
        <end position="192"/>
    </location>
</feature>
<dbReference type="AlphaFoldDB" id="U1GIV9"/>
<dbReference type="eggNOG" id="ENOG502S3HU">
    <property type="taxonomic scope" value="Eukaryota"/>
</dbReference>
<evidence type="ECO:0000256" key="2">
    <source>
        <dbReference type="SAM" id="Phobius"/>
    </source>
</evidence>
<accession>U1GIV9</accession>
<dbReference type="OrthoDB" id="2937326at2759"/>
<keyword evidence="2" id="KW-0472">Membrane</keyword>
<organism evidence="4 5">
    <name type="scientific">Endocarpon pusillum (strain Z07020 / HMAS-L-300199)</name>
    <name type="common">Lichen-forming fungus</name>
    <dbReference type="NCBI Taxonomy" id="1263415"/>
    <lineage>
        <taxon>Eukaryota</taxon>
        <taxon>Fungi</taxon>
        <taxon>Dikarya</taxon>
        <taxon>Ascomycota</taxon>
        <taxon>Pezizomycotina</taxon>
        <taxon>Eurotiomycetes</taxon>
        <taxon>Chaetothyriomycetidae</taxon>
        <taxon>Verrucariales</taxon>
        <taxon>Verrucariaceae</taxon>
        <taxon>Endocarpon</taxon>
    </lineage>
</organism>
<protein>
    <recommendedName>
        <fullName evidence="3">DUF7704 domain-containing protein</fullName>
    </recommendedName>
</protein>
<dbReference type="GeneID" id="19239944"/>
<dbReference type="Pfam" id="PF24803">
    <property type="entry name" value="DUF7704"/>
    <property type="match status" value="1"/>
</dbReference>
<evidence type="ECO:0000313" key="4">
    <source>
        <dbReference type="EMBL" id="ERF72073.1"/>
    </source>
</evidence>
<dbReference type="InterPro" id="IPR056121">
    <property type="entry name" value="DUF7704"/>
</dbReference>
<keyword evidence="2" id="KW-0812">Transmembrane</keyword>
<proteinExistence type="predicted"/>
<name>U1GIV9_ENDPU</name>
<dbReference type="OMA" id="AFFTHFR"/>
<evidence type="ECO:0000313" key="5">
    <source>
        <dbReference type="Proteomes" id="UP000019373"/>
    </source>
</evidence>